<dbReference type="InterPro" id="IPR026875">
    <property type="entry name" value="PHydrolase_assoc_dom"/>
</dbReference>
<dbReference type="EMBL" id="QAAD01000001">
    <property type="protein sequence ID" value="PTN10600.1"/>
    <property type="molecule type" value="Genomic_DNA"/>
</dbReference>
<dbReference type="Gene3D" id="1.10.3410.10">
    <property type="entry name" value="putative deoxyguanosinetriphosphate triphosphohydrolase like domain"/>
    <property type="match status" value="1"/>
</dbReference>
<keyword evidence="4" id="KW-1185">Reference proteome</keyword>
<evidence type="ECO:0000259" key="2">
    <source>
        <dbReference type="SMART" id="SM00471"/>
    </source>
</evidence>
<dbReference type="Proteomes" id="UP000243525">
    <property type="component" value="Unassembled WGS sequence"/>
</dbReference>
<evidence type="ECO:0000256" key="1">
    <source>
        <dbReference type="ARBA" id="ARBA00022801"/>
    </source>
</evidence>
<proteinExistence type="predicted"/>
<keyword evidence="1" id="KW-0378">Hydrolase</keyword>
<dbReference type="InterPro" id="IPR006674">
    <property type="entry name" value="HD_domain"/>
</dbReference>
<organism evidence="3 4">
    <name type="scientific">Mangrovibacterium marinum</name>
    <dbReference type="NCBI Taxonomy" id="1639118"/>
    <lineage>
        <taxon>Bacteria</taxon>
        <taxon>Pseudomonadati</taxon>
        <taxon>Bacteroidota</taxon>
        <taxon>Bacteroidia</taxon>
        <taxon>Marinilabiliales</taxon>
        <taxon>Prolixibacteraceae</taxon>
        <taxon>Mangrovibacterium</taxon>
    </lineage>
</organism>
<dbReference type="Pfam" id="PF01966">
    <property type="entry name" value="HD"/>
    <property type="match status" value="1"/>
</dbReference>
<dbReference type="SUPFAM" id="SSF109604">
    <property type="entry name" value="HD-domain/PDEase-like"/>
    <property type="match status" value="1"/>
</dbReference>
<dbReference type="InterPro" id="IPR050135">
    <property type="entry name" value="dGTPase-like"/>
</dbReference>
<comment type="caution">
    <text evidence="3">The sequence shown here is derived from an EMBL/GenBank/DDBJ whole genome shotgun (WGS) entry which is preliminary data.</text>
</comment>
<dbReference type="GO" id="GO:0006203">
    <property type="term" value="P:dGTP catabolic process"/>
    <property type="evidence" value="ECO:0007669"/>
    <property type="project" value="TreeGrafter"/>
</dbReference>
<evidence type="ECO:0000313" key="3">
    <source>
        <dbReference type="EMBL" id="PTN10600.1"/>
    </source>
</evidence>
<reference evidence="3 4" key="1">
    <citation type="submission" date="2018-04" db="EMBL/GenBank/DDBJ databases">
        <title>Genomic Encyclopedia of Archaeal and Bacterial Type Strains, Phase II (KMG-II): from individual species to whole genera.</title>
        <authorList>
            <person name="Goeker M."/>
        </authorList>
    </citation>
    <scope>NUCLEOTIDE SEQUENCE [LARGE SCALE GENOMIC DNA]</scope>
    <source>
        <strain evidence="3 4">DSM 28823</strain>
    </source>
</reference>
<dbReference type="InterPro" id="IPR006261">
    <property type="entry name" value="dGTPase"/>
</dbReference>
<dbReference type="PANTHER" id="PTHR11373:SF32">
    <property type="entry name" value="DEOXYGUANOSINETRIPHOSPHATE TRIPHOSPHOHYDROLASE"/>
    <property type="match status" value="1"/>
</dbReference>
<dbReference type="Gene3D" id="1.10.3550.10">
    <property type="entry name" value="eoxyguanosinetriphosphate triphosphohydrolase domain-like"/>
    <property type="match status" value="1"/>
</dbReference>
<name>A0A2T5C6N4_9BACT</name>
<sequence>MMMNWNKLISTRRLGSLPPTDEHEKYNRTQFQRDYDRIIFSSPFRRMQNKTQVFPLPGSIFVHNRLTHSLEVASVGRTLGSILGETLARQGEDHPLIYELGAVVSAGCLAHDMGNPPFGHAGEEAISNYFTNGNGRDLKGLLTEAEWSDFTFFDGNANALRLLGHQFRGRRDGGFALTYTTLSSFVKYPYESIGVSKPKFGFFQSEKELYQGIAEELGLPQTGNDPLKFVRHPLVYLVEAADDICYQIMDMEDAHKLKIVPYDTIIGLFRNFYDPVADKAILAKIEKNFKIVTDPNEQVAYLRASVINKLVKECIAVYEANMEAIMHGSFNTALIKEVTGSSKKAMDVIQPLSVEKIYHDRSVVEIEVAGYKILGTLLDEFIQAVLSPTAGLSRRLLSLMPAQYRGDHQSDYEKIQSVIDFVSGMTDLFALDLYRKIKGINLPGIG</sequence>
<protein>
    <submittedName>
        <fullName evidence="3">dGTPase</fullName>
    </submittedName>
</protein>
<feature type="domain" description="HD/PDEase" evidence="2">
    <location>
        <begin position="61"/>
        <end position="256"/>
    </location>
</feature>
<evidence type="ECO:0000313" key="4">
    <source>
        <dbReference type="Proteomes" id="UP000243525"/>
    </source>
</evidence>
<dbReference type="GO" id="GO:0008832">
    <property type="term" value="F:dGTPase activity"/>
    <property type="evidence" value="ECO:0007669"/>
    <property type="project" value="TreeGrafter"/>
</dbReference>
<dbReference type="NCBIfam" id="TIGR01353">
    <property type="entry name" value="dGTP_triPase"/>
    <property type="match status" value="1"/>
</dbReference>
<dbReference type="InterPro" id="IPR023293">
    <property type="entry name" value="dGTP_triP_hydro_central_sf"/>
</dbReference>
<dbReference type="Pfam" id="PF13286">
    <property type="entry name" value="HD_assoc"/>
    <property type="match status" value="1"/>
</dbReference>
<dbReference type="CDD" id="cd00077">
    <property type="entry name" value="HDc"/>
    <property type="match status" value="1"/>
</dbReference>
<dbReference type="InterPro" id="IPR027432">
    <property type="entry name" value="dGTP_triphosphohydrolase_C"/>
</dbReference>
<accession>A0A2T5C6N4</accession>
<dbReference type="AlphaFoldDB" id="A0A2T5C6N4"/>
<dbReference type="SMART" id="SM00471">
    <property type="entry name" value="HDc"/>
    <property type="match status" value="1"/>
</dbReference>
<gene>
    <name evidence="3" type="ORF">C8N47_101250</name>
</gene>
<dbReference type="InterPro" id="IPR003607">
    <property type="entry name" value="HD/PDEase_dom"/>
</dbReference>
<dbReference type="PANTHER" id="PTHR11373">
    <property type="entry name" value="DEOXYNUCLEOSIDE TRIPHOSPHATE TRIPHOSPHOHYDROLASE"/>
    <property type="match status" value="1"/>
</dbReference>
<dbReference type="Gene3D" id="1.10.3210.10">
    <property type="entry name" value="Hypothetical protein af1432"/>
    <property type="match status" value="1"/>
</dbReference>